<evidence type="ECO:0000256" key="1">
    <source>
        <dbReference type="SAM" id="MobiDB-lite"/>
    </source>
</evidence>
<dbReference type="Proteomes" id="UP000683000">
    <property type="component" value="Unassembled WGS sequence"/>
</dbReference>
<reference evidence="2" key="1">
    <citation type="submission" date="2021-03" db="EMBL/GenBank/DDBJ databases">
        <title>Evolutionary innovations through gain and loss of genes in the ectomycorrhizal Boletales.</title>
        <authorList>
            <person name="Wu G."/>
            <person name="Miyauchi S."/>
            <person name="Morin E."/>
            <person name="Yang Z.-L."/>
            <person name="Xu J."/>
            <person name="Martin F.M."/>
        </authorList>
    </citation>
    <scope>NUCLEOTIDE SEQUENCE</scope>
    <source>
        <strain evidence="2">BR01</strain>
    </source>
</reference>
<proteinExistence type="predicted"/>
<dbReference type="OrthoDB" id="2647536at2759"/>
<sequence>MIGELEGKAGTPKLPMKLNEHSGKESSLAFAFSDPNWGSATRKFTERVKKRTAAQISTIIEAAHNTSLSLITKRNSSCAMDTATSDAYDNICKSIYVVVT</sequence>
<feature type="region of interest" description="Disordered" evidence="1">
    <location>
        <begin position="1"/>
        <end position="20"/>
    </location>
</feature>
<name>A0A8I2YWC7_9AGAM</name>
<gene>
    <name evidence="2" type="ORF">JVT61DRAFT_14586</name>
</gene>
<evidence type="ECO:0000313" key="2">
    <source>
        <dbReference type="EMBL" id="KAG6377812.1"/>
    </source>
</evidence>
<comment type="caution">
    <text evidence="2">The sequence shown here is derived from an EMBL/GenBank/DDBJ whole genome shotgun (WGS) entry which is preliminary data.</text>
</comment>
<keyword evidence="3" id="KW-1185">Reference proteome</keyword>
<dbReference type="AlphaFoldDB" id="A0A8I2YWC7"/>
<organism evidence="2 3">
    <name type="scientific">Boletus reticuloceps</name>
    <dbReference type="NCBI Taxonomy" id="495285"/>
    <lineage>
        <taxon>Eukaryota</taxon>
        <taxon>Fungi</taxon>
        <taxon>Dikarya</taxon>
        <taxon>Basidiomycota</taxon>
        <taxon>Agaricomycotina</taxon>
        <taxon>Agaricomycetes</taxon>
        <taxon>Agaricomycetidae</taxon>
        <taxon>Boletales</taxon>
        <taxon>Boletineae</taxon>
        <taxon>Boletaceae</taxon>
        <taxon>Boletoideae</taxon>
        <taxon>Boletus</taxon>
    </lineage>
</organism>
<accession>A0A8I2YWC7</accession>
<evidence type="ECO:0000313" key="3">
    <source>
        <dbReference type="Proteomes" id="UP000683000"/>
    </source>
</evidence>
<protein>
    <submittedName>
        <fullName evidence="2">Uncharacterized protein</fullName>
    </submittedName>
</protein>
<dbReference type="EMBL" id="JAGFBS010000008">
    <property type="protein sequence ID" value="KAG6377812.1"/>
    <property type="molecule type" value="Genomic_DNA"/>
</dbReference>